<dbReference type="FunCoup" id="A0A671XV43">
    <property type="interactions" value="30"/>
</dbReference>
<evidence type="ECO:0000256" key="2">
    <source>
        <dbReference type="ARBA" id="ARBA00022475"/>
    </source>
</evidence>
<feature type="transmembrane region" description="Helical" evidence="9">
    <location>
        <begin position="129"/>
        <end position="150"/>
    </location>
</feature>
<dbReference type="PANTHER" id="PTHR19433">
    <property type="entry name" value="T-CELL RECEPTOR ALPHA CHAIN V REGION-RELATED"/>
    <property type="match status" value="1"/>
</dbReference>
<reference evidence="12" key="2">
    <citation type="submission" date="2025-08" db="UniProtKB">
        <authorList>
            <consortium name="Ensembl"/>
        </authorList>
    </citation>
    <scope>IDENTIFICATION</scope>
</reference>
<reference evidence="12" key="1">
    <citation type="submission" date="2021-04" db="EMBL/GenBank/DDBJ databases">
        <authorList>
            <consortium name="Wellcome Sanger Institute Data Sharing"/>
        </authorList>
    </citation>
    <scope>NUCLEOTIDE SEQUENCE [LARGE SCALE GENOMIC DNA]</scope>
</reference>
<dbReference type="Gene3D" id="2.60.40.10">
    <property type="entry name" value="Immunoglobulins"/>
    <property type="match status" value="1"/>
</dbReference>
<evidence type="ECO:0000256" key="4">
    <source>
        <dbReference type="ARBA" id="ARBA00022859"/>
    </source>
</evidence>
<dbReference type="Ensembl" id="ENSSAUT00010057645.1">
    <property type="protein sequence ID" value="ENSSAUP00010054860.1"/>
    <property type="gene ID" value="ENSSAUG00010022580.1"/>
</dbReference>
<dbReference type="InterPro" id="IPR007110">
    <property type="entry name" value="Ig-like_dom"/>
</dbReference>
<keyword evidence="2" id="KW-1003">Cell membrane</keyword>
<feature type="signal peptide" evidence="10">
    <location>
        <begin position="1"/>
        <end position="18"/>
    </location>
</feature>
<keyword evidence="9" id="KW-0812">Transmembrane</keyword>
<evidence type="ECO:0000256" key="7">
    <source>
        <dbReference type="ARBA" id="ARBA00023180"/>
    </source>
</evidence>
<dbReference type="InterPro" id="IPR013106">
    <property type="entry name" value="Ig_V-set"/>
</dbReference>
<keyword evidence="5 9" id="KW-0472">Membrane</keyword>
<dbReference type="InParanoid" id="A0A671XV43"/>
<evidence type="ECO:0000256" key="9">
    <source>
        <dbReference type="SAM" id="Phobius"/>
    </source>
</evidence>
<dbReference type="SMART" id="SM00409">
    <property type="entry name" value="IG"/>
    <property type="match status" value="1"/>
</dbReference>
<dbReference type="PROSITE" id="PS50835">
    <property type="entry name" value="IG_LIKE"/>
    <property type="match status" value="1"/>
</dbReference>
<evidence type="ECO:0000256" key="1">
    <source>
        <dbReference type="ARBA" id="ARBA00004236"/>
    </source>
</evidence>
<feature type="region of interest" description="Disordered" evidence="8">
    <location>
        <begin position="187"/>
        <end position="213"/>
    </location>
</feature>
<dbReference type="GO" id="GO:0002376">
    <property type="term" value="P:immune system process"/>
    <property type="evidence" value="ECO:0007669"/>
    <property type="project" value="UniProtKB-KW"/>
</dbReference>
<keyword evidence="3 10" id="KW-0732">Signal</keyword>
<dbReference type="InterPro" id="IPR003599">
    <property type="entry name" value="Ig_sub"/>
</dbReference>
<dbReference type="Proteomes" id="UP000472265">
    <property type="component" value="Chromosome 10"/>
</dbReference>
<organism evidence="12 13">
    <name type="scientific">Sparus aurata</name>
    <name type="common">Gilthead sea bream</name>
    <dbReference type="NCBI Taxonomy" id="8175"/>
    <lineage>
        <taxon>Eukaryota</taxon>
        <taxon>Metazoa</taxon>
        <taxon>Chordata</taxon>
        <taxon>Craniata</taxon>
        <taxon>Vertebrata</taxon>
        <taxon>Euteleostomi</taxon>
        <taxon>Actinopterygii</taxon>
        <taxon>Neopterygii</taxon>
        <taxon>Teleostei</taxon>
        <taxon>Neoteleostei</taxon>
        <taxon>Acanthomorphata</taxon>
        <taxon>Eupercaria</taxon>
        <taxon>Spariformes</taxon>
        <taxon>Sparidae</taxon>
        <taxon>Sparus</taxon>
    </lineage>
</organism>
<protein>
    <recommendedName>
        <fullName evidence="11">Ig-like domain-containing protein</fullName>
    </recommendedName>
</protein>
<evidence type="ECO:0000256" key="5">
    <source>
        <dbReference type="ARBA" id="ARBA00023136"/>
    </source>
</evidence>
<dbReference type="GeneTree" id="ENSGT00990000206132"/>
<dbReference type="GO" id="GO:0005886">
    <property type="term" value="C:plasma membrane"/>
    <property type="evidence" value="ECO:0007669"/>
    <property type="project" value="UniProtKB-SubCell"/>
</dbReference>
<feature type="chain" id="PRO_5025349361" description="Ig-like domain-containing protein" evidence="10">
    <location>
        <begin position="19"/>
        <end position="213"/>
    </location>
</feature>
<reference evidence="12" key="3">
    <citation type="submission" date="2025-09" db="UniProtKB">
        <authorList>
            <consortium name="Ensembl"/>
        </authorList>
    </citation>
    <scope>IDENTIFICATION</scope>
</reference>
<keyword evidence="13" id="KW-1185">Reference proteome</keyword>
<proteinExistence type="predicted"/>
<dbReference type="GO" id="GO:0009617">
    <property type="term" value="P:response to bacterium"/>
    <property type="evidence" value="ECO:0007669"/>
    <property type="project" value="TreeGrafter"/>
</dbReference>
<evidence type="ECO:0000259" key="11">
    <source>
        <dbReference type="PROSITE" id="PS50835"/>
    </source>
</evidence>
<feature type="compositionally biased region" description="Polar residues" evidence="8">
    <location>
        <begin position="196"/>
        <end position="213"/>
    </location>
</feature>
<evidence type="ECO:0000256" key="3">
    <source>
        <dbReference type="ARBA" id="ARBA00022729"/>
    </source>
</evidence>
<name>A0A671XV43_SPAAU</name>
<comment type="subcellular location">
    <subcellularLocation>
        <location evidence="1">Cell membrane</location>
    </subcellularLocation>
</comment>
<dbReference type="SUPFAM" id="SSF48726">
    <property type="entry name" value="Immunoglobulin"/>
    <property type="match status" value="1"/>
</dbReference>
<evidence type="ECO:0000256" key="8">
    <source>
        <dbReference type="SAM" id="MobiDB-lite"/>
    </source>
</evidence>
<feature type="domain" description="Ig-like" evidence="11">
    <location>
        <begin position="31"/>
        <end position="108"/>
    </location>
</feature>
<dbReference type="PANTHER" id="PTHR19433:SF111">
    <property type="entry name" value="T CELL RECEPTOR ALPHA VARIABLE 4"/>
    <property type="match status" value="1"/>
</dbReference>
<keyword evidence="4" id="KW-0391">Immunity</keyword>
<evidence type="ECO:0000256" key="10">
    <source>
        <dbReference type="SAM" id="SignalP"/>
    </source>
</evidence>
<evidence type="ECO:0000313" key="13">
    <source>
        <dbReference type="Proteomes" id="UP000472265"/>
    </source>
</evidence>
<dbReference type="Pfam" id="PF07686">
    <property type="entry name" value="V-set"/>
    <property type="match status" value="1"/>
</dbReference>
<sequence>MFMFLVCYLLFVSGWISASVSQSQIVEAQHGEEVTLQCNNIYNNGAVIFWFRLVDRTEVSCVSVKIYNNEAKYCERFQNGKFEMRSSNNTVSLKIRFVTKSDAGLYFCGFYTNGIPTFSFRCLNVKGKLIPVFLFSFVVHLCLFCISIIVKLQHKKQSDVNLSKQKDYFHLEDAALSFYPTPVRSRRPASERAVETQVTYTASRQTQRGSELN</sequence>
<evidence type="ECO:0000313" key="12">
    <source>
        <dbReference type="Ensembl" id="ENSSAUP00010054860.1"/>
    </source>
</evidence>
<accession>A0A671XV43</accession>
<dbReference type="InterPro" id="IPR052051">
    <property type="entry name" value="TCR_complex_component"/>
</dbReference>
<dbReference type="InterPro" id="IPR013783">
    <property type="entry name" value="Ig-like_fold"/>
</dbReference>
<evidence type="ECO:0000256" key="6">
    <source>
        <dbReference type="ARBA" id="ARBA00023157"/>
    </source>
</evidence>
<dbReference type="AlphaFoldDB" id="A0A671XV43"/>
<dbReference type="InterPro" id="IPR036179">
    <property type="entry name" value="Ig-like_dom_sf"/>
</dbReference>
<keyword evidence="7" id="KW-0325">Glycoprotein</keyword>
<keyword evidence="9" id="KW-1133">Transmembrane helix</keyword>
<keyword evidence="6" id="KW-1015">Disulfide bond</keyword>